<keyword evidence="3" id="KW-1185">Reference proteome</keyword>
<dbReference type="EMBL" id="KN824301">
    <property type="protein sequence ID" value="KIM27025.1"/>
    <property type="molecule type" value="Genomic_DNA"/>
</dbReference>
<proteinExistence type="predicted"/>
<dbReference type="HOGENOM" id="CLU_2348007_0_0_1"/>
<evidence type="ECO:0000313" key="2">
    <source>
        <dbReference type="EMBL" id="KIM27025.1"/>
    </source>
</evidence>
<reference evidence="2 3" key="1">
    <citation type="submission" date="2014-04" db="EMBL/GenBank/DDBJ databases">
        <authorList>
            <consortium name="DOE Joint Genome Institute"/>
            <person name="Kuo A."/>
            <person name="Zuccaro A."/>
            <person name="Kohler A."/>
            <person name="Nagy L.G."/>
            <person name="Floudas D."/>
            <person name="Copeland A."/>
            <person name="Barry K.W."/>
            <person name="Cichocki N."/>
            <person name="Veneault-Fourrey C."/>
            <person name="LaButti K."/>
            <person name="Lindquist E.A."/>
            <person name="Lipzen A."/>
            <person name="Lundell T."/>
            <person name="Morin E."/>
            <person name="Murat C."/>
            <person name="Sun H."/>
            <person name="Tunlid A."/>
            <person name="Henrissat B."/>
            <person name="Grigoriev I.V."/>
            <person name="Hibbett D.S."/>
            <person name="Martin F."/>
            <person name="Nordberg H.P."/>
            <person name="Cantor M.N."/>
            <person name="Hua S.X."/>
        </authorList>
    </citation>
    <scope>NUCLEOTIDE SEQUENCE [LARGE SCALE GENOMIC DNA]</scope>
    <source>
        <strain evidence="2 3">MAFF 305830</strain>
    </source>
</reference>
<accession>A0A0C3AR56</accession>
<dbReference type="Proteomes" id="UP000054097">
    <property type="component" value="Unassembled WGS sequence"/>
</dbReference>
<evidence type="ECO:0000256" key="1">
    <source>
        <dbReference type="SAM" id="MobiDB-lite"/>
    </source>
</evidence>
<organism evidence="2 3">
    <name type="scientific">Serendipita vermifera MAFF 305830</name>
    <dbReference type="NCBI Taxonomy" id="933852"/>
    <lineage>
        <taxon>Eukaryota</taxon>
        <taxon>Fungi</taxon>
        <taxon>Dikarya</taxon>
        <taxon>Basidiomycota</taxon>
        <taxon>Agaricomycotina</taxon>
        <taxon>Agaricomycetes</taxon>
        <taxon>Sebacinales</taxon>
        <taxon>Serendipitaceae</taxon>
        <taxon>Serendipita</taxon>
    </lineage>
</organism>
<feature type="region of interest" description="Disordered" evidence="1">
    <location>
        <begin position="1"/>
        <end position="22"/>
    </location>
</feature>
<protein>
    <submittedName>
        <fullName evidence="2">Uncharacterized protein</fullName>
    </submittedName>
</protein>
<dbReference type="AlphaFoldDB" id="A0A0C3AR56"/>
<name>A0A0C3AR56_SERVB</name>
<evidence type="ECO:0000313" key="3">
    <source>
        <dbReference type="Proteomes" id="UP000054097"/>
    </source>
</evidence>
<reference evidence="3" key="2">
    <citation type="submission" date="2015-01" db="EMBL/GenBank/DDBJ databases">
        <title>Evolutionary Origins and Diversification of the Mycorrhizal Mutualists.</title>
        <authorList>
            <consortium name="DOE Joint Genome Institute"/>
            <consortium name="Mycorrhizal Genomics Consortium"/>
            <person name="Kohler A."/>
            <person name="Kuo A."/>
            <person name="Nagy L.G."/>
            <person name="Floudas D."/>
            <person name="Copeland A."/>
            <person name="Barry K.W."/>
            <person name="Cichocki N."/>
            <person name="Veneault-Fourrey C."/>
            <person name="LaButti K."/>
            <person name="Lindquist E.A."/>
            <person name="Lipzen A."/>
            <person name="Lundell T."/>
            <person name="Morin E."/>
            <person name="Murat C."/>
            <person name="Riley R."/>
            <person name="Ohm R."/>
            <person name="Sun H."/>
            <person name="Tunlid A."/>
            <person name="Henrissat B."/>
            <person name="Grigoriev I.V."/>
            <person name="Hibbett D.S."/>
            <person name="Martin F."/>
        </authorList>
    </citation>
    <scope>NUCLEOTIDE SEQUENCE [LARGE SCALE GENOMIC DNA]</scope>
    <source>
        <strain evidence="3">MAFF 305830</strain>
    </source>
</reference>
<sequence>MLPASRDTSPQEQISSHLARKRLPPSEYVSTREIDVQTLLASQLPTTPFKFLSEEDEDQKFLEHVRTKNGEAVFMRRCYLQASCQASAQPDERSKFA</sequence>
<feature type="compositionally biased region" description="Polar residues" evidence="1">
    <location>
        <begin position="1"/>
        <end position="16"/>
    </location>
</feature>
<gene>
    <name evidence="2" type="ORF">M408DRAFT_172795</name>
</gene>